<proteinExistence type="predicted"/>
<gene>
    <name evidence="5" type="ORF">V6N11_003737</name>
</gene>
<sequence length="297" mass="32926">MDIETSTVEQQEAREMRWNCRRFGFLSILVTYAMAHAHPHYRSPFGDTTFTKVFVGGLAWETPTDEMRRYFEQFGEILEAVIITDKNTGKSKGYGFVTFLDPESARRACVEPNPVIGERRANCNIASLGRPRPSPPRGRNQGSSPFQRVAQQGTPSDSGVTAAVPPPPPPVMYPPSGYPTYSPEYGYHQALYNPQIQQAQYYHQLYGSSSTTMGSPYYFGYSMQAPRGTFSSPQAQRIPGPSYLYYPTQMEGSFSNHPPPSFHLTGHPFPSSAESQSPQPPSTETEAGAIASESPRT</sequence>
<dbReference type="InterPro" id="IPR012677">
    <property type="entry name" value="Nucleotide-bd_a/b_plait_sf"/>
</dbReference>
<accession>A0ABR2SED3</accession>
<dbReference type="InterPro" id="IPR035979">
    <property type="entry name" value="RBD_domain_sf"/>
</dbReference>
<dbReference type="EMBL" id="JBBPBN010000015">
    <property type="protein sequence ID" value="KAK9023519.1"/>
    <property type="molecule type" value="Genomic_DNA"/>
</dbReference>
<evidence type="ECO:0000256" key="3">
    <source>
        <dbReference type="SAM" id="MobiDB-lite"/>
    </source>
</evidence>
<feature type="region of interest" description="Disordered" evidence="3">
    <location>
        <begin position="122"/>
        <end position="177"/>
    </location>
</feature>
<reference evidence="5 6" key="1">
    <citation type="journal article" date="2024" name="G3 (Bethesda)">
        <title>Genome assembly of Hibiscus sabdariffa L. provides insights into metabolisms of medicinal natural products.</title>
        <authorList>
            <person name="Kim T."/>
        </authorList>
    </citation>
    <scope>NUCLEOTIDE SEQUENCE [LARGE SCALE GENOMIC DNA]</scope>
    <source>
        <strain evidence="5">TK-2024</strain>
        <tissue evidence="5">Old leaves</tissue>
    </source>
</reference>
<keyword evidence="6" id="KW-1185">Reference proteome</keyword>
<dbReference type="SMART" id="SM00360">
    <property type="entry name" value="RRM"/>
    <property type="match status" value="1"/>
</dbReference>
<evidence type="ECO:0000313" key="6">
    <source>
        <dbReference type="Proteomes" id="UP001396334"/>
    </source>
</evidence>
<evidence type="ECO:0000313" key="5">
    <source>
        <dbReference type="EMBL" id="KAK9023519.1"/>
    </source>
</evidence>
<feature type="compositionally biased region" description="Low complexity" evidence="3">
    <location>
        <begin position="127"/>
        <end position="145"/>
    </location>
</feature>
<feature type="compositionally biased region" description="Low complexity" evidence="3">
    <location>
        <begin position="268"/>
        <end position="277"/>
    </location>
</feature>
<dbReference type="Pfam" id="PF00076">
    <property type="entry name" value="RRM_1"/>
    <property type="match status" value="1"/>
</dbReference>
<dbReference type="CDD" id="cd12384">
    <property type="entry name" value="RRM_RBM24_RBM38_like"/>
    <property type="match status" value="1"/>
</dbReference>
<evidence type="ECO:0000256" key="2">
    <source>
        <dbReference type="PROSITE-ProRule" id="PRU00176"/>
    </source>
</evidence>
<dbReference type="PANTHER" id="PTHR11176:SF23">
    <property type="entry name" value="RNA-BINDING (RRM_RBD_RNP MOTIFS) FAMILY PROTEIN"/>
    <property type="match status" value="1"/>
</dbReference>
<protein>
    <recommendedName>
        <fullName evidence="4">RRM domain-containing protein</fullName>
    </recommendedName>
</protein>
<comment type="caution">
    <text evidence="5">The sequence shown here is derived from an EMBL/GenBank/DDBJ whole genome shotgun (WGS) entry which is preliminary data.</text>
</comment>
<dbReference type="Gene3D" id="3.30.70.330">
    <property type="match status" value="1"/>
</dbReference>
<dbReference type="SUPFAM" id="SSF54928">
    <property type="entry name" value="RNA-binding domain, RBD"/>
    <property type="match status" value="1"/>
</dbReference>
<organism evidence="5 6">
    <name type="scientific">Hibiscus sabdariffa</name>
    <name type="common">roselle</name>
    <dbReference type="NCBI Taxonomy" id="183260"/>
    <lineage>
        <taxon>Eukaryota</taxon>
        <taxon>Viridiplantae</taxon>
        <taxon>Streptophyta</taxon>
        <taxon>Embryophyta</taxon>
        <taxon>Tracheophyta</taxon>
        <taxon>Spermatophyta</taxon>
        <taxon>Magnoliopsida</taxon>
        <taxon>eudicotyledons</taxon>
        <taxon>Gunneridae</taxon>
        <taxon>Pentapetalae</taxon>
        <taxon>rosids</taxon>
        <taxon>malvids</taxon>
        <taxon>Malvales</taxon>
        <taxon>Malvaceae</taxon>
        <taxon>Malvoideae</taxon>
        <taxon>Hibiscus</taxon>
    </lineage>
</organism>
<keyword evidence="1 2" id="KW-0694">RNA-binding</keyword>
<feature type="compositionally biased region" description="Pro residues" evidence="3">
    <location>
        <begin position="164"/>
        <end position="177"/>
    </location>
</feature>
<feature type="domain" description="RRM" evidence="4">
    <location>
        <begin position="51"/>
        <end position="128"/>
    </location>
</feature>
<dbReference type="PROSITE" id="PS50102">
    <property type="entry name" value="RRM"/>
    <property type="match status" value="1"/>
</dbReference>
<name>A0ABR2SED3_9ROSI</name>
<evidence type="ECO:0000259" key="4">
    <source>
        <dbReference type="PROSITE" id="PS50102"/>
    </source>
</evidence>
<dbReference type="Proteomes" id="UP001396334">
    <property type="component" value="Unassembled WGS sequence"/>
</dbReference>
<feature type="region of interest" description="Disordered" evidence="3">
    <location>
        <begin position="255"/>
        <end position="297"/>
    </location>
</feature>
<evidence type="ECO:0000256" key="1">
    <source>
        <dbReference type="ARBA" id="ARBA00022884"/>
    </source>
</evidence>
<dbReference type="PANTHER" id="PTHR11176">
    <property type="entry name" value="BOULE-RELATED"/>
    <property type="match status" value="1"/>
</dbReference>
<dbReference type="InterPro" id="IPR000504">
    <property type="entry name" value="RRM_dom"/>
</dbReference>